<dbReference type="InterPro" id="IPR026569">
    <property type="entry name" value="Ribosomal_bL28"/>
</dbReference>
<protein>
    <recommendedName>
        <fullName evidence="7">50S ribosomal protein L28</fullName>
    </recommendedName>
</protein>
<sequence>MLESCHLFSKMIYCIYMSQICEVCERGALTGNLRSKSMIACKTRRKVNLQTRHLDGSRIKICTRCIKNLEKDPTRVHPKSHPTRLTKRRTKKTA</sequence>
<evidence type="ECO:0000256" key="4">
    <source>
        <dbReference type="SAM" id="MobiDB-lite"/>
    </source>
</evidence>
<evidence type="ECO:0008006" key="7">
    <source>
        <dbReference type="Google" id="ProtNLM"/>
    </source>
</evidence>
<evidence type="ECO:0000313" key="6">
    <source>
        <dbReference type="Proteomes" id="UP000229749"/>
    </source>
</evidence>
<name>A0A2M7XHL7_9BACT</name>
<evidence type="ECO:0000313" key="5">
    <source>
        <dbReference type="EMBL" id="PJA47364.1"/>
    </source>
</evidence>
<feature type="region of interest" description="Disordered" evidence="4">
    <location>
        <begin position="73"/>
        <end position="94"/>
    </location>
</feature>
<dbReference type="Gene3D" id="2.30.170.40">
    <property type="entry name" value="Ribosomal protein L28/L24"/>
    <property type="match status" value="1"/>
</dbReference>
<gene>
    <name evidence="5" type="ORF">CO172_01870</name>
</gene>
<keyword evidence="2" id="KW-0689">Ribosomal protein</keyword>
<dbReference type="EMBL" id="PFWS01000028">
    <property type="protein sequence ID" value="PJA47364.1"/>
    <property type="molecule type" value="Genomic_DNA"/>
</dbReference>
<dbReference type="SUPFAM" id="SSF143800">
    <property type="entry name" value="L28p-like"/>
    <property type="match status" value="1"/>
</dbReference>
<dbReference type="InterPro" id="IPR034704">
    <property type="entry name" value="Ribosomal_bL28/bL31-like_sf"/>
</dbReference>
<comment type="similarity">
    <text evidence="1">Belongs to the bacterial ribosomal protein bL28 family.</text>
</comment>
<accession>A0A2M7XHL7</accession>
<evidence type="ECO:0000256" key="2">
    <source>
        <dbReference type="ARBA" id="ARBA00022980"/>
    </source>
</evidence>
<dbReference type="InterPro" id="IPR037147">
    <property type="entry name" value="Ribosomal_bL28_sf"/>
</dbReference>
<dbReference type="AlphaFoldDB" id="A0A2M7XHL7"/>
<evidence type="ECO:0000256" key="3">
    <source>
        <dbReference type="ARBA" id="ARBA00023274"/>
    </source>
</evidence>
<feature type="compositionally biased region" description="Basic residues" evidence="4">
    <location>
        <begin position="76"/>
        <end position="94"/>
    </location>
</feature>
<reference evidence="6" key="1">
    <citation type="submission" date="2017-09" db="EMBL/GenBank/DDBJ databases">
        <title>Depth-based differentiation of microbial function through sediment-hosted aquifers and enrichment of novel symbionts in the deep terrestrial subsurface.</title>
        <authorList>
            <person name="Probst A.J."/>
            <person name="Ladd B."/>
            <person name="Jarett J.K."/>
            <person name="Geller-Mcgrath D.E."/>
            <person name="Sieber C.M.K."/>
            <person name="Emerson J.B."/>
            <person name="Anantharaman K."/>
            <person name="Thomas B.C."/>
            <person name="Malmstrom R."/>
            <person name="Stieglmeier M."/>
            <person name="Klingl A."/>
            <person name="Woyke T."/>
            <person name="Ryan C.M."/>
            <person name="Banfield J.F."/>
        </authorList>
    </citation>
    <scope>NUCLEOTIDE SEQUENCE [LARGE SCALE GENOMIC DNA]</scope>
</reference>
<dbReference type="GO" id="GO:1990904">
    <property type="term" value="C:ribonucleoprotein complex"/>
    <property type="evidence" value="ECO:0007669"/>
    <property type="project" value="UniProtKB-KW"/>
</dbReference>
<evidence type="ECO:0000256" key="1">
    <source>
        <dbReference type="ARBA" id="ARBA00008760"/>
    </source>
</evidence>
<dbReference type="GO" id="GO:0005840">
    <property type="term" value="C:ribosome"/>
    <property type="evidence" value="ECO:0007669"/>
    <property type="project" value="UniProtKB-KW"/>
</dbReference>
<keyword evidence="3" id="KW-0687">Ribonucleoprotein</keyword>
<organism evidence="5 6">
    <name type="scientific">Candidatus Uhrbacteria bacterium CG_4_9_14_3_um_filter_36_7</name>
    <dbReference type="NCBI Taxonomy" id="1975033"/>
    <lineage>
        <taxon>Bacteria</taxon>
        <taxon>Candidatus Uhriibacteriota</taxon>
    </lineage>
</organism>
<dbReference type="GO" id="GO:0003735">
    <property type="term" value="F:structural constituent of ribosome"/>
    <property type="evidence" value="ECO:0007669"/>
    <property type="project" value="InterPro"/>
</dbReference>
<proteinExistence type="inferred from homology"/>
<comment type="caution">
    <text evidence="5">The sequence shown here is derived from an EMBL/GenBank/DDBJ whole genome shotgun (WGS) entry which is preliminary data.</text>
</comment>
<dbReference type="Pfam" id="PF00830">
    <property type="entry name" value="Ribosomal_L28"/>
    <property type="match status" value="1"/>
</dbReference>
<dbReference type="Proteomes" id="UP000229749">
    <property type="component" value="Unassembled WGS sequence"/>
</dbReference>